<organism evidence="1 2">
    <name type="scientific">Ramlibacter terrae</name>
    <dbReference type="NCBI Taxonomy" id="2732511"/>
    <lineage>
        <taxon>Bacteria</taxon>
        <taxon>Pseudomonadati</taxon>
        <taxon>Pseudomonadota</taxon>
        <taxon>Betaproteobacteria</taxon>
        <taxon>Burkholderiales</taxon>
        <taxon>Comamonadaceae</taxon>
        <taxon>Ramlibacter</taxon>
    </lineage>
</organism>
<evidence type="ECO:0000313" key="1">
    <source>
        <dbReference type="EMBL" id="QJW84368.1"/>
    </source>
</evidence>
<proteinExistence type="predicted"/>
<keyword evidence="2" id="KW-1185">Reference proteome</keyword>
<dbReference type="EMBL" id="CP053418">
    <property type="protein sequence ID" value="QJW84368.1"/>
    <property type="molecule type" value="Genomic_DNA"/>
</dbReference>
<dbReference type="Proteomes" id="UP000500826">
    <property type="component" value="Chromosome"/>
</dbReference>
<accession>A0ABX6P4R7</accession>
<gene>
    <name evidence="1" type="ORF">HK414_13025</name>
</gene>
<sequence>MKDPRTGNLVNVVLGEDGTHRIIPLGVKPDIQLTDLGGNYQAIDKNETRGGQSFAKTPTFADRNSAYSNQIAAGNQNLSERRFKLDEQRFAYDQQKPEIKEINGQFVAVYPNGGGAGGGGPRMTPIAGGENLPGDVKLTEAQGNATQFGIRMGDYPHAARP</sequence>
<reference evidence="1 2" key="1">
    <citation type="submission" date="2020-05" db="EMBL/GenBank/DDBJ databases">
        <title>Ramlibacter rhizophilus sp. nov., isolated from rhizosphere soil of national flower Mugunghwa from South Korea.</title>
        <authorList>
            <person name="Zheng-Fei Y."/>
            <person name="Huan T."/>
        </authorList>
    </citation>
    <scope>NUCLEOTIDE SEQUENCE [LARGE SCALE GENOMIC DNA]</scope>
    <source>
        <strain evidence="1 2">H242</strain>
    </source>
</reference>
<protein>
    <submittedName>
        <fullName evidence="1">Uncharacterized protein</fullName>
    </submittedName>
</protein>
<evidence type="ECO:0000313" key="2">
    <source>
        <dbReference type="Proteomes" id="UP000500826"/>
    </source>
</evidence>
<name>A0ABX6P4R7_9BURK</name>